<gene>
    <name evidence="1" type="ORF">QFC19_000004</name>
</gene>
<evidence type="ECO:0000313" key="1">
    <source>
        <dbReference type="EMBL" id="KAJ9113811.1"/>
    </source>
</evidence>
<proteinExistence type="predicted"/>
<comment type="caution">
    <text evidence="1">The sequence shown here is derived from an EMBL/GenBank/DDBJ whole genome shotgun (WGS) entry which is preliminary data.</text>
</comment>
<keyword evidence="2" id="KW-1185">Reference proteome</keyword>
<evidence type="ECO:0000313" key="2">
    <source>
        <dbReference type="Proteomes" id="UP001241377"/>
    </source>
</evidence>
<reference evidence="1" key="1">
    <citation type="submission" date="2023-04" db="EMBL/GenBank/DDBJ databases">
        <title>Draft Genome sequencing of Naganishia species isolated from polar environments using Oxford Nanopore Technology.</title>
        <authorList>
            <person name="Leo P."/>
            <person name="Venkateswaran K."/>
        </authorList>
    </citation>
    <scope>NUCLEOTIDE SEQUENCE</scope>
    <source>
        <strain evidence="1">MNA-CCFEE 5261</strain>
    </source>
</reference>
<dbReference type="EMBL" id="JASBWR010000001">
    <property type="protein sequence ID" value="KAJ9113811.1"/>
    <property type="molecule type" value="Genomic_DNA"/>
</dbReference>
<name>A0ACC2WQX4_9TREE</name>
<accession>A0ACC2WQX4</accession>
<protein>
    <submittedName>
        <fullName evidence="1">Uncharacterized protein</fullName>
    </submittedName>
</protein>
<organism evidence="1 2">
    <name type="scientific">Naganishia cerealis</name>
    <dbReference type="NCBI Taxonomy" id="610337"/>
    <lineage>
        <taxon>Eukaryota</taxon>
        <taxon>Fungi</taxon>
        <taxon>Dikarya</taxon>
        <taxon>Basidiomycota</taxon>
        <taxon>Agaricomycotina</taxon>
        <taxon>Tremellomycetes</taxon>
        <taxon>Filobasidiales</taxon>
        <taxon>Filobasidiaceae</taxon>
        <taxon>Naganishia</taxon>
    </lineage>
</organism>
<sequence length="1467" mass="158356">MSRATTTQSTYSFKLQNSIEQEADSALSRLDDIIRTKGYEWLDDYMQGVNEAVARGKKERCSSGVSDKSSGVEGQLDVLIPTGRSDLPKKTRTVLAKEKNKESKLRLANADLKNEKEESSRKVEAARAPNVKSSLLAPAGGEGRSDIKGAKPTMRPHPISVKDASNPFVESIIEPNTASAPVRSSKIESDVTPAHHGNVSSQDQVRPSKSQASQKRQVKSKGDEYEVQVRLVTHQEPAVAHMLHPEPPIPNTPVGSGQVGQSNLASFADDELPENVDFKMGDSKSLSPAIVFRIEGDNNGNSDVGRLTDATQPMRLENPATVSITLAEGPEAAADEQAKAAAKTPPYITQQTDEIDTEDLGASCEPCNGPESKTAPTADYSVPLKDDDASLIHPTSPNAISGTTSKSPFSPSAVTFAALPTRDLPRGRSIGATKHQRMTSHLMESIVPEVQTVKTPGPTAAVLYQLSNENAPAVSKASRDSKSGGTGAGSSWISRKVLGGSGAEELRKSLAVSKRPSTIEGSREDESDHEADEVEEMAKRGNTRASEATMGPQRFSLATKTPQHLSHARQTLGTSTISRPAINSITTPFVDQPQSNLSKMIADLQEKRAVASFNASVTRATLPSLQLGRGAQGIATMGISSGLLGRSVMQSSLDRTKAQSNQAAVHPESPFNDDERPKDLVKLSDLEDPAPKDAQAVAPAQPSTTEELNQAVDEILRKISTERQLAQVHQLQPDMAAATKDATEDMEEDRAVQTLSLSVAQLQVKTPASAGPKDTSGTASMRAEEQEVEELTKRTHTLSINSRERVRRDSESLTMPGGHAASTAFLNRTEKVSSARQSSLKEETPPRSDHIPMSTTPVNTPPRSILYRPSHAHVLPPSKSKPVRPSATQNSEASRERERPQPVGVLPSTAMLEPKPSPAKIRERIGTSQQEKLEDSQNGLSRSQAVTIDEDGSDSSFNDSDLEEVKGDRRFNEKEVLADEVAKLAKPLDLSDRSKITVEDIEASDSDAESVIEVGSNGSNSRAPSRNGGMCLASSTTTNALSASTTGQSTAKAYLHTPANIARLIDGQKAPAGPINSILKAQQRKAEEEVRKAKRIANKEAIEKRKQDERQAKLDEIRSKEEADKKARLERLRKQKAERERLEKKRQEQEASRATDTFTKDRATSIEPNGPKTGLNQSLGPKRMLTLTKTPKSAETAKGKESTVCGGPLKGSTTRPPSRVSALPTEIKGGVGAMRPPMPRTNTNPSAVAFQPSTTSNLLPVNTAREMNPRASTLAKQPPPLTTSMNANNSDVRAVRPNKKPSIIPSQKAGASRQRDSTMKPTRETLKPGMNVVEFQRMIALGGKTPANMRSEDIELSDIGSDFGYESDSSESDKGEVIPAWAQSPALKKAAALQEKINPSHLFGIMPEFKMETVFDTKAARRPRSSSANWTGQDRLTEQEKLEYTKKMGYRSIDDLALIAMNMGTNP</sequence>
<dbReference type="Proteomes" id="UP001241377">
    <property type="component" value="Unassembled WGS sequence"/>
</dbReference>